<evidence type="ECO:0000256" key="11">
    <source>
        <dbReference type="ARBA" id="ARBA00022833"/>
    </source>
</evidence>
<evidence type="ECO:0000313" key="17">
    <source>
        <dbReference type="EMBL" id="ERN15508.1"/>
    </source>
</evidence>
<feature type="compositionally biased region" description="Low complexity" evidence="13">
    <location>
        <begin position="42"/>
        <end position="52"/>
    </location>
</feature>
<accession>U5D573</accession>
<dbReference type="InterPro" id="IPR013083">
    <property type="entry name" value="Znf_RING/FYVE/PHD"/>
</dbReference>
<gene>
    <name evidence="17" type="ORF">AMTR_s00048p00066880</name>
</gene>
<evidence type="ECO:0000256" key="1">
    <source>
        <dbReference type="ARBA" id="ARBA00001798"/>
    </source>
</evidence>
<feature type="compositionally biased region" description="Low complexity" evidence="13">
    <location>
        <begin position="104"/>
        <end position="117"/>
    </location>
</feature>
<dbReference type="GO" id="GO:0031624">
    <property type="term" value="F:ubiquitin conjugating enzyme binding"/>
    <property type="evidence" value="ECO:0000318"/>
    <property type="project" value="GO_Central"/>
</dbReference>
<evidence type="ECO:0000256" key="2">
    <source>
        <dbReference type="ARBA" id="ARBA00001947"/>
    </source>
</evidence>
<keyword evidence="11" id="KW-0862">Zinc</keyword>
<evidence type="ECO:0000256" key="7">
    <source>
        <dbReference type="ARBA" id="ARBA00022723"/>
    </source>
</evidence>
<dbReference type="PROSITE" id="PS51873">
    <property type="entry name" value="TRIAD"/>
    <property type="match status" value="1"/>
</dbReference>
<dbReference type="HOGENOM" id="CLU_021364_1_1_1"/>
<dbReference type="InterPro" id="IPR031127">
    <property type="entry name" value="E3_UB_ligase_RBR"/>
</dbReference>
<evidence type="ECO:0000256" key="13">
    <source>
        <dbReference type="SAM" id="MobiDB-lite"/>
    </source>
</evidence>
<keyword evidence="10" id="KW-0833">Ubl conjugation pathway</keyword>
<name>U5D573_AMBTC</name>
<evidence type="ECO:0000256" key="8">
    <source>
        <dbReference type="ARBA" id="ARBA00022737"/>
    </source>
</evidence>
<keyword evidence="9 12" id="KW-0863">Zinc-finger</keyword>
<keyword evidence="8" id="KW-0677">Repeat</keyword>
<dbReference type="InterPro" id="IPR016135">
    <property type="entry name" value="UBQ-conjugating_enzyme/RWD"/>
</dbReference>
<organism evidence="17 18">
    <name type="scientific">Amborella trichopoda</name>
    <dbReference type="NCBI Taxonomy" id="13333"/>
    <lineage>
        <taxon>Eukaryota</taxon>
        <taxon>Viridiplantae</taxon>
        <taxon>Streptophyta</taxon>
        <taxon>Embryophyta</taxon>
        <taxon>Tracheophyta</taxon>
        <taxon>Spermatophyta</taxon>
        <taxon>Magnoliopsida</taxon>
        <taxon>Amborellales</taxon>
        <taxon>Amborellaceae</taxon>
        <taxon>Amborella</taxon>
    </lineage>
</organism>
<dbReference type="InterPro" id="IPR017907">
    <property type="entry name" value="Znf_RING_CS"/>
</dbReference>
<comment type="cofactor">
    <cofactor evidence="2">
        <name>Zn(2+)</name>
        <dbReference type="ChEBI" id="CHEBI:29105"/>
    </cofactor>
</comment>
<dbReference type="Gene3D" id="3.30.40.10">
    <property type="entry name" value="Zinc/RING finger domain, C3HC4 (zinc finger)"/>
    <property type="match status" value="1"/>
</dbReference>
<dbReference type="GO" id="GO:0006511">
    <property type="term" value="P:ubiquitin-dependent protein catabolic process"/>
    <property type="evidence" value="ECO:0000318"/>
    <property type="project" value="GO_Central"/>
</dbReference>
<dbReference type="OMA" id="DFIRLPC"/>
<dbReference type="Gene3D" id="1.20.120.1750">
    <property type="match status" value="1"/>
</dbReference>
<dbReference type="FunFam" id="3.30.40.10:FF:000358">
    <property type="entry name" value="RBR-type E3 ubiquitin transferase"/>
    <property type="match status" value="1"/>
</dbReference>
<proteinExistence type="inferred from homology"/>
<dbReference type="Gramene" id="ERN15508">
    <property type="protein sequence ID" value="ERN15508"/>
    <property type="gene ID" value="AMTR_s00048p00066880"/>
</dbReference>
<evidence type="ECO:0000256" key="4">
    <source>
        <dbReference type="ARBA" id="ARBA00005884"/>
    </source>
</evidence>
<dbReference type="Pfam" id="PF26200">
    <property type="entry name" value="Rcat_RNF216"/>
    <property type="match status" value="1"/>
</dbReference>
<evidence type="ECO:0000256" key="9">
    <source>
        <dbReference type="ARBA" id="ARBA00022771"/>
    </source>
</evidence>
<dbReference type="EC" id="2.3.2.31" evidence="5"/>
<sequence length="653" mass="73373">MKKGRKVKQGRDLQLNEIWTVTPFNQESEHRHHESVALAEDPLSSPLSSPQPTDRSFIPIAQFIRQTSQKSSNPRDRRPLKRPTSSDRPPTIENCQSSDESEMGTSGVGDSSSVGGSPIACEELGSSDKIEPEPEPEPKFSSSKEDNYSSTLEGIVNRLKELSIGFEEPQLSEDQLRINDQEQEDELLALEAIYGEDVSFIDSHGELHALQIHIHIEASDDFSISAKLHSTSGGFHLGESSSTNDANFLYQFKVQHLPPIVLTCLLPRSYPSHLPPHFTLYVPWWNSSRISDLCGMLDKIWVEQPGQVVIYQWAEWLHRSSFTHLGINKEVTLGPYHTSNAGDGRAHSGCTSPEVDIPLLMSYNDYKRREEFCKSLHTCTICLNDCIGTEFIKLPCQHFFCCKCMGTYSNMHVNEGTVNKLLCPDPKCGGLVPPGLLKLMLGEEAFERWESLLLQKTLDSMADIVYCPRCETACLEDEENHAQCAKCFFSFCTLCRERRHVGVTCMSPEDKLRILQERQNLSHLKPNQRHKELELINDILSVTKILTDAKQCPSCKMAISRVEGCNKMVCQNCGQLFCYACNTAIDGYGHFSEGTCTLFPEQEIQNWELQMNHDQVNEQGGDVPLPHRTRPCPNCGQVNAKTAIDPHVKVSVS</sequence>
<evidence type="ECO:0000256" key="10">
    <source>
        <dbReference type="ARBA" id="ARBA00022786"/>
    </source>
</evidence>
<dbReference type="GO" id="GO:0000151">
    <property type="term" value="C:ubiquitin ligase complex"/>
    <property type="evidence" value="ECO:0000318"/>
    <property type="project" value="GO_Central"/>
</dbReference>
<keyword evidence="6" id="KW-0808">Transferase</keyword>
<keyword evidence="18" id="KW-1185">Reference proteome</keyword>
<dbReference type="SUPFAM" id="SSF57850">
    <property type="entry name" value="RING/U-box"/>
    <property type="match status" value="3"/>
</dbReference>
<dbReference type="Pfam" id="PF01485">
    <property type="entry name" value="IBR"/>
    <property type="match status" value="1"/>
</dbReference>
<dbReference type="AlphaFoldDB" id="U5D573"/>
<evidence type="ECO:0000259" key="14">
    <source>
        <dbReference type="PROSITE" id="PS50089"/>
    </source>
</evidence>
<comment type="similarity">
    <text evidence="4">Belongs to the RBR family. Ariadne subfamily.</text>
</comment>
<dbReference type="PROSITE" id="PS50908">
    <property type="entry name" value="RWD"/>
    <property type="match status" value="1"/>
</dbReference>
<dbReference type="Proteomes" id="UP000017836">
    <property type="component" value="Unassembled WGS sequence"/>
</dbReference>
<comment type="function">
    <text evidence="3">Might act as an E3 ubiquitin-protein ligase, or as part of E3 complex, which accepts ubiquitin from specific E2 ubiquitin-conjugating enzymes and then transfers it to substrates.</text>
</comment>
<dbReference type="CDD" id="cd20341">
    <property type="entry name" value="BRcat_RBR_RNF14"/>
    <property type="match status" value="1"/>
</dbReference>
<dbReference type="Gene3D" id="3.10.110.10">
    <property type="entry name" value="Ubiquitin Conjugating Enzyme"/>
    <property type="match status" value="1"/>
</dbReference>
<feature type="domain" description="RWD" evidence="15">
    <location>
        <begin position="185"/>
        <end position="324"/>
    </location>
</feature>
<dbReference type="SMART" id="SM00647">
    <property type="entry name" value="IBR"/>
    <property type="match status" value="2"/>
</dbReference>
<dbReference type="InterPro" id="IPR001841">
    <property type="entry name" value="Znf_RING"/>
</dbReference>
<dbReference type="CDD" id="cd23821">
    <property type="entry name" value="RWD_IMPACT"/>
    <property type="match status" value="1"/>
</dbReference>
<dbReference type="GO" id="GO:0008270">
    <property type="term" value="F:zinc ion binding"/>
    <property type="evidence" value="ECO:0007669"/>
    <property type="project" value="UniProtKB-KW"/>
</dbReference>
<dbReference type="GO" id="GO:0005737">
    <property type="term" value="C:cytoplasm"/>
    <property type="evidence" value="ECO:0000318"/>
    <property type="project" value="GO_Central"/>
</dbReference>
<feature type="compositionally biased region" description="Basic and acidic residues" evidence="13">
    <location>
        <begin position="126"/>
        <end position="147"/>
    </location>
</feature>
<evidence type="ECO:0000256" key="3">
    <source>
        <dbReference type="ARBA" id="ARBA00003976"/>
    </source>
</evidence>
<dbReference type="Pfam" id="PF05773">
    <property type="entry name" value="RWD"/>
    <property type="match status" value="1"/>
</dbReference>
<comment type="catalytic activity">
    <reaction evidence="1">
        <text>[E2 ubiquitin-conjugating enzyme]-S-ubiquitinyl-L-cysteine + [acceptor protein]-L-lysine = [E2 ubiquitin-conjugating enzyme]-L-cysteine + [acceptor protein]-N(6)-ubiquitinyl-L-lysine.</text>
        <dbReference type="EC" id="2.3.2.31"/>
    </reaction>
</comment>
<reference evidence="18" key="1">
    <citation type="journal article" date="2013" name="Science">
        <title>The Amborella genome and the evolution of flowering plants.</title>
        <authorList>
            <consortium name="Amborella Genome Project"/>
        </authorList>
    </citation>
    <scope>NUCLEOTIDE SEQUENCE [LARGE SCALE GENOMIC DNA]</scope>
</reference>
<keyword evidence="7" id="KW-0479">Metal-binding</keyword>
<dbReference type="GO" id="GO:0016567">
    <property type="term" value="P:protein ubiquitination"/>
    <property type="evidence" value="ECO:0007669"/>
    <property type="project" value="InterPro"/>
</dbReference>
<dbReference type="InterPro" id="IPR044066">
    <property type="entry name" value="TRIAD_supradom"/>
</dbReference>
<feature type="domain" description="RING-type" evidence="16">
    <location>
        <begin position="375"/>
        <end position="600"/>
    </location>
</feature>
<dbReference type="PANTHER" id="PTHR11685">
    <property type="entry name" value="RBR FAMILY RING FINGER AND IBR DOMAIN-CONTAINING"/>
    <property type="match status" value="1"/>
</dbReference>
<dbReference type="PROSITE" id="PS00518">
    <property type="entry name" value="ZF_RING_1"/>
    <property type="match status" value="1"/>
</dbReference>
<evidence type="ECO:0000256" key="5">
    <source>
        <dbReference type="ARBA" id="ARBA00012251"/>
    </source>
</evidence>
<evidence type="ECO:0000256" key="12">
    <source>
        <dbReference type="PROSITE-ProRule" id="PRU00175"/>
    </source>
</evidence>
<dbReference type="InterPro" id="IPR006575">
    <property type="entry name" value="RWD_dom"/>
</dbReference>
<protein>
    <recommendedName>
        <fullName evidence="5">RBR-type E3 ubiquitin transferase</fullName>
        <ecNumber evidence="5">2.3.2.31</ecNumber>
    </recommendedName>
</protein>
<dbReference type="SMART" id="SM00591">
    <property type="entry name" value="RWD"/>
    <property type="match status" value="1"/>
</dbReference>
<feature type="domain" description="RING-type" evidence="14">
    <location>
        <begin position="379"/>
        <end position="427"/>
    </location>
</feature>
<evidence type="ECO:0000256" key="6">
    <source>
        <dbReference type="ARBA" id="ARBA00022679"/>
    </source>
</evidence>
<evidence type="ECO:0000259" key="15">
    <source>
        <dbReference type="PROSITE" id="PS50908"/>
    </source>
</evidence>
<evidence type="ECO:0000313" key="18">
    <source>
        <dbReference type="Proteomes" id="UP000017836"/>
    </source>
</evidence>
<dbReference type="GO" id="GO:0061630">
    <property type="term" value="F:ubiquitin protein ligase activity"/>
    <property type="evidence" value="ECO:0000318"/>
    <property type="project" value="GO_Central"/>
</dbReference>
<dbReference type="SMART" id="SM00184">
    <property type="entry name" value="RING"/>
    <property type="match status" value="2"/>
</dbReference>
<dbReference type="eggNOG" id="KOG1814">
    <property type="taxonomic scope" value="Eukaryota"/>
</dbReference>
<evidence type="ECO:0000259" key="16">
    <source>
        <dbReference type="PROSITE" id="PS51873"/>
    </source>
</evidence>
<dbReference type="SUPFAM" id="SSF54495">
    <property type="entry name" value="UBC-like"/>
    <property type="match status" value="1"/>
</dbReference>
<dbReference type="EMBL" id="KI392502">
    <property type="protein sequence ID" value="ERN15508.1"/>
    <property type="molecule type" value="Genomic_DNA"/>
</dbReference>
<feature type="region of interest" description="Disordered" evidence="13">
    <location>
        <begin position="26"/>
        <end position="148"/>
    </location>
</feature>
<dbReference type="InterPro" id="IPR002867">
    <property type="entry name" value="IBR_dom"/>
</dbReference>
<dbReference type="PROSITE" id="PS50089">
    <property type="entry name" value="ZF_RING_2"/>
    <property type="match status" value="1"/>
</dbReference>